<gene>
    <name evidence="4" type="primary">BnaC08g44300D</name>
    <name evidence="4" type="ORF">GSBRNA2T00031804001</name>
</gene>
<keyword evidence="2" id="KW-0378">Hydrolase</keyword>
<dbReference type="AlphaFoldDB" id="A0A078F9K8"/>
<dbReference type="PANTHER" id="PTHR45666">
    <property type="entry name" value="TYPE IV INOSITOL POLYPHOSPHATE 5-PHOSPHATASE 9"/>
    <property type="match status" value="1"/>
</dbReference>
<dbReference type="InterPro" id="IPR045849">
    <property type="entry name" value="IP5P_plant"/>
</dbReference>
<comment type="similarity">
    <text evidence="1">Belongs to the inositol polyphosphate 5-phosphatase family.</text>
</comment>
<dbReference type="GO" id="GO:0004439">
    <property type="term" value="F:phosphatidylinositol-4,5-bisphosphate 5-phosphatase activity"/>
    <property type="evidence" value="ECO:0000318"/>
    <property type="project" value="GO_Central"/>
</dbReference>
<protein>
    <submittedName>
        <fullName evidence="4">BnaC08g44300D protein</fullName>
    </submittedName>
</protein>
<feature type="domain" description="Inositol polyphosphate-related phosphatase" evidence="3">
    <location>
        <begin position="146"/>
        <end position="232"/>
    </location>
</feature>
<dbReference type="SUPFAM" id="SSF56219">
    <property type="entry name" value="DNase I-like"/>
    <property type="match status" value="1"/>
</dbReference>
<dbReference type="EMBL" id="LK032000">
    <property type="protein sequence ID" value="CDY10021.1"/>
    <property type="molecule type" value="Genomic_DNA"/>
</dbReference>
<dbReference type="GO" id="GO:0046856">
    <property type="term" value="P:phosphatidylinositol dephosphorylation"/>
    <property type="evidence" value="ECO:0000318"/>
    <property type="project" value="GO_Central"/>
</dbReference>
<evidence type="ECO:0000256" key="2">
    <source>
        <dbReference type="ARBA" id="ARBA00022801"/>
    </source>
</evidence>
<dbReference type="Pfam" id="PF22669">
    <property type="entry name" value="Exo_endo_phos2"/>
    <property type="match status" value="1"/>
</dbReference>
<dbReference type="Proteomes" id="UP000028999">
    <property type="component" value="Unassembled WGS sequence"/>
</dbReference>
<name>A0A078F9K8_BRANA</name>
<dbReference type="OMA" id="MAWRSKS"/>
<dbReference type="PaxDb" id="3708-A0A078F9K8"/>
<proteinExistence type="inferred from homology"/>
<reference evidence="4 5" key="1">
    <citation type="journal article" date="2014" name="Science">
        <title>Plant genetics. Early allopolyploid evolution in the post-Neolithic Brassica napus oilseed genome.</title>
        <authorList>
            <person name="Chalhoub B."/>
            <person name="Denoeud F."/>
            <person name="Liu S."/>
            <person name="Parkin I.A."/>
            <person name="Tang H."/>
            <person name="Wang X."/>
            <person name="Chiquet J."/>
            <person name="Belcram H."/>
            <person name="Tong C."/>
            <person name="Samans B."/>
            <person name="Correa M."/>
            <person name="Da Silva C."/>
            <person name="Just J."/>
            <person name="Falentin C."/>
            <person name="Koh C.S."/>
            <person name="Le Clainche I."/>
            <person name="Bernard M."/>
            <person name="Bento P."/>
            <person name="Noel B."/>
            <person name="Labadie K."/>
            <person name="Alberti A."/>
            <person name="Charles M."/>
            <person name="Arnaud D."/>
            <person name="Guo H."/>
            <person name="Daviaud C."/>
            <person name="Alamery S."/>
            <person name="Jabbari K."/>
            <person name="Zhao M."/>
            <person name="Edger P.P."/>
            <person name="Chelaifa H."/>
            <person name="Tack D."/>
            <person name="Lassalle G."/>
            <person name="Mestiri I."/>
            <person name="Schnel N."/>
            <person name="Le Paslier M.C."/>
            <person name="Fan G."/>
            <person name="Renault V."/>
            <person name="Bayer P.E."/>
            <person name="Golicz A.A."/>
            <person name="Manoli S."/>
            <person name="Lee T.H."/>
            <person name="Thi V.H."/>
            <person name="Chalabi S."/>
            <person name="Hu Q."/>
            <person name="Fan C."/>
            <person name="Tollenaere R."/>
            <person name="Lu Y."/>
            <person name="Battail C."/>
            <person name="Shen J."/>
            <person name="Sidebottom C.H."/>
            <person name="Wang X."/>
            <person name="Canaguier A."/>
            <person name="Chauveau A."/>
            <person name="Berard A."/>
            <person name="Deniot G."/>
            <person name="Guan M."/>
            <person name="Liu Z."/>
            <person name="Sun F."/>
            <person name="Lim Y.P."/>
            <person name="Lyons E."/>
            <person name="Town C.D."/>
            <person name="Bancroft I."/>
            <person name="Wang X."/>
            <person name="Meng J."/>
            <person name="Ma J."/>
            <person name="Pires J.C."/>
            <person name="King G.J."/>
            <person name="Brunel D."/>
            <person name="Delourme R."/>
            <person name="Renard M."/>
            <person name="Aury J.M."/>
            <person name="Adams K.L."/>
            <person name="Batley J."/>
            <person name="Snowdon R.J."/>
            <person name="Tost J."/>
            <person name="Edwards D."/>
            <person name="Zhou Y."/>
            <person name="Hua W."/>
            <person name="Sharpe A.G."/>
            <person name="Paterson A.H."/>
            <person name="Guan C."/>
            <person name="Wincker P."/>
        </authorList>
    </citation>
    <scope>NUCLEOTIDE SEQUENCE [LARGE SCALE GENOMIC DNA]</scope>
    <source>
        <strain evidence="5">cv. Darmor-bzh</strain>
    </source>
</reference>
<dbReference type="GO" id="GO:0004445">
    <property type="term" value="F:inositol-polyphosphate 5-phosphatase activity"/>
    <property type="evidence" value="ECO:0007669"/>
    <property type="project" value="InterPro"/>
</dbReference>
<dbReference type="GO" id="GO:0034485">
    <property type="term" value="F:phosphatidylinositol-3,4,5-trisphosphate 5-phosphatase activity"/>
    <property type="evidence" value="ECO:0000318"/>
    <property type="project" value="GO_Central"/>
</dbReference>
<dbReference type="Gramene" id="CDY10021">
    <property type="protein sequence ID" value="CDY10021"/>
    <property type="gene ID" value="GSBRNA2T00031804001"/>
</dbReference>
<evidence type="ECO:0000313" key="4">
    <source>
        <dbReference type="EMBL" id="CDY10021.1"/>
    </source>
</evidence>
<dbReference type="Gene3D" id="3.60.10.10">
    <property type="entry name" value="Endonuclease/exonuclease/phosphatase"/>
    <property type="match status" value="2"/>
</dbReference>
<evidence type="ECO:0000256" key="1">
    <source>
        <dbReference type="ARBA" id="ARBA00010768"/>
    </source>
</evidence>
<evidence type="ECO:0000313" key="5">
    <source>
        <dbReference type="Proteomes" id="UP000028999"/>
    </source>
</evidence>
<keyword evidence="5" id="KW-1185">Reference proteome</keyword>
<dbReference type="PANTHER" id="PTHR45666:SF35">
    <property type="entry name" value="TYPE IV INOSITOL POLYPHOSPHATE 5-PHOSPHATASE 6"/>
    <property type="match status" value="1"/>
</dbReference>
<dbReference type="InterPro" id="IPR036691">
    <property type="entry name" value="Endo/exonu/phosph_ase_sf"/>
</dbReference>
<organism evidence="4 5">
    <name type="scientific">Brassica napus</name>
    <name type="common">Rape</name>
    <dbReference type="NCBI Taxonomy" id="3708"/>
    <lineage>
        <taxon>Eukaryota</taxon>
        <taxon>Viridiplantae</taxon>
        <taxon>Streptophyta</taxon>
        <taxon>Embryophyta</taxon>
        <taxon>Tracheophyta</taxon>
        <taxon>Spermatophyta</taxon>
        <taxon>Magnoliopsida</taxon>
        <taxon>eudicotyledons</taxon>
        <taxon>Gunneridae</taxon>
        <taxon>Pentapetalae</taxon>
        <taxon>rosids</taxon>
        <taxon>malvids</taxon>
        <taxon>Brassicales</taxon>
        <taxon>Brassicaceae</taxon>
        <taxon>Brassiceae</taxon>
        <taxon>Brassica</taxon>
    </lineage>
</organism>
<sequence length="232" mass="26843">MYLDSLLLLTLNLNDWLLHSSAPADMYVLGFQVIVPLNAGNILGAEDNGPAHKWLYLIRKTLNNRPGTSGYHTPCLALFLWKHVKNMKVMAEEKLGCHRDTQEDKGFLALRPQKTTSPLRISFSMSKNSDPYFKKHCFIYLPPCNMAWRSKSPDSTVLPICQSPMQNWRALLENDQIRLCIVLRMEKKRGHVFKGWNEGKIYFPPTYKYSENSDRYSGDDLHPKEKRLTPAW</sequence>
<accession>A0A078F9K8</accession>
<evidence type="ECO:0000259" key="3">
    <source>
        <dbReference type="Pfam" id="PF22669"/>
    </source>
</evidence>
<dbReference type="InterPro" id="IPR000300">
    <property type="entry name" value="IPPc"/>
</dbReference>